<evidence type="ECO:0000313" key="1">
    <source>
        <dbReference type="EMBL" id="GAA5810701.1"/>
    </source>
</evidence>
<dbReference type="SUPFAM" id="SSF116907">
    <property type="entry name" value="Hook domain"/>
    <property type="match status" value="1"/>
</dbReference>
<sequence>MMDHDSKETMETTFIAWINTFGTVRHKVDYIQELADGITLFEVLADIDPRHFKLIRSADVESDWVL</sequence>
<keyword evidence="2" id="KW-1185">Reference proteome</keyword>
<dbReference type="Proteomes" id="UP001473302">
    <property type="component" value="Unassembled WGS sequence"/>
</dbReference>
<proteinExistence type="predicted"/>
<evidence type="ECO:0008006" key="3">
    <source>
        <dbReference type="Google" id="ProtNLM"/>
    </source>
</evidence>
<dbReference type="EMBL" id="BAABUK010000008">
    <property type="protein sequence ID" value="GAA5810701.1"/>
    <property type="molecule type" value="Genomic_DNA"/>
</dbReference>
<evidence type="ECO:0000313" key="2">
    <source>
        <dbReference type="Proteomes" id="UP001473302"/>
    </source>
</evidence>
<reference evidence="1 2" key="1">
    <citation type="submission" date="2024-04" db="EMBL/GenBank/DDBJ databases">
        <title>genome sequences of Mucor flavus KT1a and Helicostylum pulchrum KT1b strains isolated from the surface of a dry-aged beef.</title>
        <authorList>
            <person name="Toyotome T."/>
            <person name="Hosono M."/>
            <person name="Torimaru M."/>
            <person name="Fukuda K."/>
            <person name="Mikami N."/>
        </authorList>
    </citation>
    <scope>NUCLEOTIDE SEQUENCE [LARGE SCALE GENOMIC DNA]</scope>
    <source>
        <strain evidence="1 2">KT1a</strain>
    </source>
</reference>
<comment type="caution">
    <text evidence="1">The sequence shown here is derived from an EMBL/GenBank/DDBJ whole genome shotgun (WGS) entry which is preliminary data.</text>
</comment>
<dbReference type="Gene3D" id="1.10.418.10">
    <property type="entry name" value="Calponin-like domain"/>
    <property type="match status" value="1"/>
</dbReference>
<gene>
    <name evidence="1" type="ORF">MFLAVUS_004127</name>
</gene>
<dbReference type="InterPro" id="IPR036872">
    <property type="entry name" value="CH_dom_sf"/>
</dbReference>
<accession>A0ABP9YV03</accession>
<organism evidence="1 2">
    <name type="scientific">Mucor flavus</name>
    <dbReference type="NCBI Taxonomy" id="439312"/>
    <lineage>
        <taxon>Eukaryota</taxon>
        <taxon>Fungi</taxon>
        <taxon>Fungi incertae sedis</taxon>
        <taxon>Mucoromycota</taxon>
        <taxon>Mucoromycotina</taxon>
        <taxon>Mucoromycetes</taxon>
        <taxon>Mucorales</taxon>
        <taxon>Mucorineae</taxon>
        <taxon>Mucoraceae</taxon>
        <taxon>Mucor</taxon>
    </lineage>
</organism>
<protein>
    <recommendedName>
        <fullName evidence="3">Calponin-homology (CH) domain-containing protein</fullName>
    </recommendedName>
</protein>
<name>A0ABP9YV03_9FUNG</name>